<feature type="transmembrane region" description="Helical" evidence="12">
    <location>
        <begin position="377"/>
        <end position="395"/>
    </location>
</feature>
<dbReference type="Gene3D" id="1.20.1420.30">
    <property type="entry name" value="NCX, central ion-binding region"/>
    <property type="match status" value="2"/>
</dbReference>
<feature type="transmembrane region" description="Helical" evidence="12">
    <location>
        <begin position="549"/>
        <end position="568"/>
    </location>
</feature>
<keyword evidence="8" id="KW-0915">Sodium</keyword>
<dbReference type="PANTHER" id="PTHR12266:SF0">
    <property type="entry name" value="MITOCHONDRIAL SODIUM_CALCIUM EXCHANGER PROTEIN"/>
    <property type="match status" value="1"/>
</dbReference>
<keyword evidence="10" id="KW-0406">Ion transport</keyword>
<evidence type="ECO:0000256" key="12">
    <source>
        <dbReference type="SAM" id="Phobius"/>
    </source>
</evidence>
<evidence type="ECO:0000256" key="6">
    <source>
        <dbReference type="ARBA" id="ARBA00022958"/>
    </source>
</evidence>
<dbReference type="Proteomes" id="UP000015453">
    <property type="component" value="Unassembled WGS sequence"/>
</dbReference>
<feature type="transmembrane region" description="Helical" evidence="12">
    <location>
        <begin position="138"/>
        <end position="162"/>
    </location>
</feature>
<evidence type="ECO:0000256" key="10">
    <source>
        <dbReference type="ARBA" id="ARBA00023201"/>
    </source>
</evidence>
<evidence type="ECO:0000259" key="13">
    <source>
        <dbReference type="Pfam" id="PF01699"/>
    </source>
</evidence>
<proteinExistence type="inferred from homology"/>
<evidence type="ECO:0000256" key="3">
    <source>
        <dbReference type="ARBA" id="ARBA00022449"/>
    </source>
</evidence>
<evidence type="ECO:0000256" key="11">
    <source>
        <dbReference type="ARBA" id="ARBA00038187"/>
    </source>
</evidence>
<evidence type="ECO:0000256" key="8">
    <source>
        <dbReference type="ARBA" id="ARBA00023053"/>
    </source>
</evidence>
<evidence type="ECO:0000313" key="15">
    <source>
        <dbReference type="Proteomes" id="UP000015453"/>
    </source>
</evidence>
<evidence type="ECO:0000313" key="14">
    <source>
        <dbReference type="EMBL" id="EPS74244.1"/>
    </source>
</evidence>
<keyword evidence="10" id="KW-0739">Sodium transport</keyword>
<keyword evidence="7 12" id="KW-1133">Transmembrane helix</keyword>
<evidence type="ECO:0000256" key="7">
    <source>
        <dbReference type="ARBA" id="ARBA00022989"/>
    </source>
</evidence>
<feature type="transmembrane region" description="Helical" evidence="12">
    <location>
        <begin position="199"/>
        <end position="222"/>
    </location>
</feature>
<comment type="caution">
    <text evidence="14">The sequence shown here is derived from an EMBL/GenBank/DDBJ whole genome shotgun (WGS) entry which is preliminary data.</text>
</comment>
<keyword evidence="5 12" id="KW-0812">Transmembrane</keyword>
<dbReference type="GO" id="GO:0006814">
    <property type="term" value="P:sodium ion transport"/>
    <property type="evidence" value="ECO:0007669"/>
    <property type="project" value="UniProtKB-KW"/>
</dbReference>
<dbReference type="OrthoDB" id="407410at2759"/>
<dbReference type="GO" id="GO:0015297">
    <property type="term" value="F:antiporter activity"/>
    <property type="evidence" value="ECO:0007669"/>
    <property type="project" value="UniProtKB-KW"/>
</dbReference>
<keyword evidence="6" id="KW-0630">Potassium</keyword>
<feature type="transmembrane region" description="Helical" evidence="12">
    <location>
        <begin position="431"/>
        <end position="455"/>
    </location>
</feature>
<feature type="transmembrane region" description="Helical" evidence="12">
    <location>
        <begin position="518"/>
        <end position="537"/>
    </location>
</feature>
<protein>
    <recommendedName>
        <fullName evidence="13">Sodium/calcium exchanger membrane region domain-containing protein</fullName>
    </recommendedName>
</protein>
<feature type="transmembrane region" description="Helical" evidence="12">
    <location>
        <begin position="174"/>
        <end position="193"/>
    </location>
</feature>
<evidence type="ECO:0000256" key="2">
    <source>
        <dbReference type="ARBA" id="ARBA00022448"/>
    </source>
</evidence>
<organism evidence="14 15">
    <name type="scientific">Genlisea aurea</name>
    <dbReference type="NCBI Taxonomy" id="192259"/>
    <lineage>
        <taxon>Eukaryota</taxon>
        <taxon>Viridiplantae</taxon>
        <taxon>Streptophyta</taxon>
        <taxon>Embryophyta</taxon>
        <taxon>Tracheophyta</taxon>
        <taxon>Spermatophyta</taxon>
        <taxon>Magnoliopsida</taxon>
        <taxon>eudicotyledons</taxon>
        <taxon>Gunneridae</taxon>
        <taxon>Pentapetalae</taxon>
        <taxon>asterids</taxon>
        <taxon>lamiids</taxon>
        <taxon>Lamiales</taxon>
        <taxon>Lentibulariaceae</taxon>
        <taxon>Genlisea</taxon>
    </lineage>
</organism>
<evidence type="ECO:0000256" key="5">
    <source>
        <dbReference type="ARBA" id="ARBA00022692"/>
    </source>
</evidence>
<dbReference type="GO" id="GO:0006813">
    <property type="term" value="P:potassium ion transport"/>
    <property type="evidence" value="ECO:0007669"/>
    <property type="project" value="UniProtKB-KW"/>
</dbReference>
<dbReference type="EMBL" id="AUSU01000135">
    <property type="protein sequence ID" value="EPS74244.1"/>
    <property type="molecule type" value="Genomic_DNA"/>
</dbReference>
<keyword evidence="9 12" id="KW-0472">Membrane</keyword>
<comment type="subcellular location">
    <subcellularLocation>
        <location evidence="1">Membrane</location>
        <topology evidence="1">Multi-pass membrane protein</topology>
    </subcellularLocation>
</comment>
<dbReference type="GO" id="GO:0016020">
    <property type="term" value="C:membrane"/>
    <property type="evidence" value="ECO:0007669"/>
    <property type="project" value="UniProtKB-SubCell"/>
</dbReference>
<dbReference type="GO" id="GO:0008324">
    <property type="term" value="F:monoatomic cation transmembrane transporter activity"/>
    <property type="evidence" value="ECO:0007669"/>
    <property type="project" value="TreeGrafter"/>
</dbReference>
<dbReference type="Pfam" id="PF01699">
    <property type="entry name" value="Na_Ca_ex"/>
    <property type="match status" value="2"/>
</dbReference>
<feature type="transmembrane region" description="Helical" evidence="12">
    <location>
        <begin position="488"/>
        <end position="506"/>
    </location>
</feature>
<feature type="domain" description="Sodium/calcium exchanger membrane region" evidence="13">
    <location>
        <begin position="412"/>
        <end position="564"/>
    </location>
</feature>
<feature type="domain" description="Sodium/calcium exchanger membrane region" evidence="13">
    <location>
        <begin position="73"/>
        <end position="215"/>
    </location>
</feature>
<sequence length="569" mass="61582">MSFPKIDYKKSKAVRNLRPAEPAPTGLYEHRGYSSICEFVKAQSQCRLGGFVDYLKFFYCDCNGSAWTFLLLAVWLVALFYLLGNTAADYFCSSLEKLSSLLKLSPTVAGVALLPLGNGAPDVFSSIASFVGTGSGDVGLNSVLGGAVFVTCVVVGAVSLCIADRDVHLDRKCFFRDVLFFIVAIATLFFILLVGRVTVLAAVILISIYVLYAFAVAANEVLREQAQMLKLDALLPIRGSVFSHGGQEHEFMLSSLLEPEIQIDGTRSSASSSLPQWMWASNVAIYSNHVMKIPDGDRNLWGWKEGDAFVESSPFSCSNLWNLIELPLTVPRRLTIPLVDEESWSKPYAVGCAFLAPILIAFLWSTGENSSSPESRSWAYLVGVSVGSALGILAYKHTEAERPPRKYALLWVLGGFAMSIVWFYMIANELVALLVGTGLIMGVSPSILGLTVLAWGNSIGDLVSNVALSLNGGDSVQIAMSGCYAGPMFNTVIGLGISMLLGAWTAEGGSFSLPRDSSLYFTMAFLLSGLVWALLVLPRNHMRPNRTLGIGLIVIYLLFLSLRIGSAIS</sequence>
<keyword evidence="2" id="KW-0813">Transport</keyword>
<gene>
    <name evidence="14" type="ORF">M569_00511</name>
</gene>
<reference evidence="14 15" key="1">
    <citation type="journal article" date="2013" name="BMC Genomics">
        <title>The miniature genome of a carnivorous plant Genlisea aurea contains a low number of genes and short non-coding sequences.</title>
        <authorList>
            <person name="Leushkin E.V."/>
            <person name="Sutormin R.A."/>
            <person name="Nabieva E.R."/>
            <person name="Penin A.A."/>
            <person name="Kondrashov A.S."/>
            <person name="Logacheva M.D."/>
        </authorList>
    </citation>
    <scope>NUCLEOTIDE SEQUENCE [LARGE SCALE GENOMIC DNA]</scope>
</reference>
<feature type="transmembrane region" description="Helical" evidence="12">
    <location>
        <begin position="407"/>
        <end position="425"/>
    </location>
</feature>
<keyword evidence="4" id="KW-0633">Potassium transport</keyword>
<dbReference type="InterPro" id="IPR004837">
    <property type="entry name" value="NaCa_Exmemb"/>
</dbReference>
<comment type="similarity">
    <text evidence="11">Belongs to the Ca(2+):cation antiporter (CaCA) (TC 2.A.19) family. Cation/calcium exchanger (CCX) subfamily.</text>
</comment>
<dbReference type="AlphaFoldDB" id="S8D3D6"/>
<evidence type="ECO:0000256" key="9">
    <source>
        <dbReference type="ARBA" id="ARBA00023136"/>
    </source>
</evidence>
<dbReference type="InterPro" id="IPR044880">
    <property type="entry name" value="NCX_ion-bd_dom_sf"/>
</dbReference>
<dbReference type="PANTHER" id="PTHR12266">
    <property type="entry name" value="NA+/CA2+ K+ INDEPENDENT EXCHANGER"/>
    <property type="match status" value="1"/>
</dbReference>
<evidence type="ECO:0000256" key="1">
    <source>
        <dbReference type="ARBA" id="ARBA00004141"/>
    </source>
</evidence>
<feature type="transmembrane region" description="Helical" evidence="12">
    <location>
        <begin position="66"/>
        <end position="88"/>
    </location>
</feature>
<name>S8D3D6_9LAMI</name>
<evidence type="ECO:0000256" key="4">
    <source>
        <dbReference type="ARBA" id="ARBA00022538"/>
    </source>
</evidence>
<dbReference type="InterPro" id="IPR051359">
    <property type="entry name" value="CaCA_antiporter"/>
</dbReference>
<feature type="transmembrane region" description="Helical" evidence="12">
    <location>
        <begin position="348"/>
        <end position="365"/>
    </location>
</feature>
<keyword evidence="3" id="KW-0050">Antiport</keyword>
<keyword evidence="15" id="KW-1185">Reference proteome</keyword>
<accession>S8D3D6</accession>